<keyword evidence="1" id="KW-1133">Transmembrane helix</keyword>
<reference evidence="2" key="2">
    <citation type="submission" date="2019-06" db="EMBL/GenBank/DDBJ databases">
        <title>Genomics analysis of Aphanomyces spp. identifies a new class of oomycete effector associated with host adaptation.</title>
        <authorList>
            <person name="Gaulin E."/>
        </authorList>
    </citation>
    <scope>NUCLEOTIDE SEQUENCE</scope>
    <source>
        <strain evidence="2">CBS 578.67</strain>
    </source>
</reference>
<feature type="transmembrane region" description="Helical" evidence="1">
    <location>
        <begin position="719"/>
        <end position="740"/>
    </location>
</feature>
<gene>
    <name evidence="3" type="primary">Aste57867_10445</name>
    <name evidence="2" type="ORF">As57867_010405</name>
    <name evidence="3" type="ORF">ASTE57867_10445</name>
</gene>
<protein>
    <submittedName>
        <fullName evidence="3">Aste57867_10445 protein</fullName>
    </submittedName>
</protein>
<feature type="transmembrane region" description="Helical" evidence="1">
    <location>
        <begin position="602"/>
        <end position="629"/>
    </location>
</feature>
<feature type="transmembrane region" description="Helical" evidence="1">
    <location>
        <begin position="1527"/>
        <end position="1548"/>
    </location>
</feature>
<dbReference type="Proteomes" id="UP000332933">
    <property type="component" value="Unassembled WGS sequence"/>
</dbReference>
<keyword evidence="1" id="KW-0812">Transmembrane</keyword>
<dbReference type="EMBL" id="CAADRA010005229">
    <property type="protein sequence ID" value="VFT87319.1"/>
    <property type="molecule type" value="Genomic_DNA"/>
</dbReference>
<evidence type="ECO:0000256" key="1">
    <source>
        <dbReference type="SAM" id="Phobius"/>
    </source>
</evidence>
<feature type="transmembrane region" description="Helical" evidence="1">
    <location>
        <begin position="44"/>
        <end position="66"/>
    </location>
</feature>
<feature type="transmembrane region" description="Helical" evidence="1">
    <location>
        <begin position="649"/>
        <end position="669"/>
    </location>
</feature>
<dbReference type="EMBL" id="VJMH01005208">
    <property type="protein sequence ID" value="KAF0698954.1"/>
    <property type="molecule type" value="Genomic_DNA"/>
</dbReference>
<name>A0A485KRG1_9STRA</name>
<keyword evidence="1" id="KW-0472">Membrane</keyword>
<feature type="transmembrane region" description="Helical" evidence="1">
    <location>
        <begin position="1569"/>
        <end position="1588"/>
    </location>
</feature>
<feature type="transmembrane region" description="Helical" evidence="1">
    <location>
        <begin position="776"/>
        <end position="794"/>
    </location>
</feature>
<proteinExistence type="predicted"/>
<evidence type="ECO:0000313" key="2">
    <source>
        <dbReference type="EMBL" id="KAF0698954.1"/>
    </source>
</evidence>
<reference evidence="3 4" key="1">
    <citation type="submission" date="2019-03" db="EMBL/GenBank/DDBJ databases">
        <authorList>
            <person name="Gaulin E."/>
            <person name="Dumas B."/>
        </authorList>
    </citation>
    <scope>NUCLEOTIDE SEQUENCE [LARGE SCALE GENOMIC DNA]</scope>
    <source>
        <strain evidence="3">CBS 568.67</strain>
    </source>
</reference>
<feature type="transmembrane region" description="Helical" evidence="1">
    <location>
        <begin position="935"/>
        <end position="955"/>
    </location>
</feature>
<feature type="transmembrane region" description="Helical" evidence="1">
    <location>
        <begin position="689"/>
        <end position="707"/>
    </location>
</feature>
<evidence type="ECO:0000313" key="3">
    <source>
        <dbReference type="EMBL" id="VFT87319.1"/>
    </source>
</evidence>
<accession>A0A485KRG1</accession>
<evidence type="ECO:0000313" key="4">
    <source>
        <dbReference type="Proteomes" id="UP000332933"/>
    </source>
</evidence>
<sequence>MAHVVPDGSRTLTRDVSRIGHHVASPASRCHHLGSGIRPCHSTLLVACGILYVMATTACSLGYLFYLSPSMSNDHWWPDFNTTGLQTFLSDVFNTDATTTMGGDDALNLFGTAIPKDYASVAYIAMRPPIARRLLLDALALDVAVAVVRRNDLYENLMGAPASCWLDYTRTFEMAHTAKHQQLCAATKTTNAAVYFDSLLRNLNGSDLLLSTNYPAIRDTIFAAVALSPGGPAWVDATESRQWLQLADEIAVMHRHGLTYWKNQLHNLYHDGLEIAITITNALGSVHSFKTHRVLYAYRGQGAWSTQFSTCGLWTDLDTAAQTNTSLVRSAPNAFETMGFDWDVYYDGPTETIGSTLIRSTLGPLVAIDVTLVPLPRSLLMWVAAFRTRLYETSTSLLAHVPEPMVDAVPLTWQQRGMLYFGGNPLCPFHGGQPFVQPSFSYYDDCGVQEPRANALERPSLFFALTAAAISVADVASICRACPTTADACVAALDAALPLASLVAPTLSRKAIIDVVALNLSMLQFAATANGTPVLLLQSLVGNDARDPWTFFGWTMVYEWVDGLRELYLFEGDIAAMTLLSRRHDFFPLAANTLELPHSGSLYFWALSTYVTGLLGLFAVVVLVVAVGFHADIVPQNLFFVNRLIGSVWIGRPILVVRGLTAAILLSTSPVALVSDHGVTRLSFQPRPLLASMVIAGEATWLTYVLNDVLVLATGRHTVLYATLSAMLSWTALVVVDLVWPYQASATSGLDCTIVSFRMGLRCSNGNITIGDSSRLHSIVVIQIVAVALAYVVVRMLRPPLDDKVAPAVVAATDRFFLPGAAQPYYTQHVLVPGTPKVYIATVGPHQADDAFDPVGNVMCGIVPLGRRYMFDIKLWVVFRRQLTSRTLTLSLVAHTQRKSPSAPRQPSTIVTAAVATTFIHPFDSFLATPRGIRLVGGLGLAVMVLLVLGSYAFFRLASSAITNDFLWVGFDATNGAQAHVCNWFNANLQLPTDATLRFDGPAEGALAPSTGDSATTDSALVFSSPLYASAIQDEANALTNVVAGLRRTDPCLLPYIATAYCYVDFNRQWSLAVSDGRQVRCAAIFQNGAVYLEAMLRNIVDWSSFGQCWGDALDTAVLSYVRESDPAWLVQTMQPPANGIADEVRLWVGHGILSYTTQWQNYKTIGIMETFGIVSAIGFRYPLTLKRSNWTFQFSSETSRKMYWTLAGDLTAVGTNASTVAGLSLVRNSPRFAYRNVTPVAAMLANGTLVAPLDPAYVLLQLELGPFGSVDLTRVAVPPQLGALYRVLGHTVVGLLTSDPAVQAAFGPIYKTYFLSPQPPSWDVYAFWGGNLLCPVNVGGFIQPLVFFSQQGLCGVYLIDTLTTTTPEILKAILAASLVHATADDIAAICARDMTHHDSCVQLLTDTTAFLEAFPTNDAASIAQLASTVKRKVAATTIELVQYVTAPDDVDGANVSLVRMPFFSEPLFELFTWLHLFAWVTGTREVVAFYGECGTITTLSAENLLLQDSANPTEVPTSLAVYSRSLVQYITVLLLAVACVVCVYIVHAGGYIEGLNMISFNLVAGHVWIGRPLLFLRGLVALSLLATATLEYTHTGAVAMFDPVPRYWLTTLLSSVEATWLVYTITDLFSISTSVFTHGYSLKASTLVCVVSATWSLASPTTATVVVARVCAVEAVDFQVVCDGGTIEIGSPRRFQTLVAAAALTCLGCYVVERLNRVYLAPRVRNFSTKALAVKWTPPPPPPRNGSNFLYAAAQHEFAVTHWVFRDVYYLDKASAVLAGLLSLEWSGTIYIFDAKLWRMYALAIETLPLLDPALPPHLRRALPLVE</sequence>
<organism evidence="3 4">
    <name type="scientific">Aphanomyces stellatus</name>
    <dbReference type="NCBI Taxonomy" id="120398"/>
    <lineage>
        <taxon>Eukaryota</taxon>
        <taxon>Sar</taxon>
        <taxon>Stramenopiles</taxon>
        <taxon>Oomycota</taxon>
        <taxon>Saprolegniomycetes</taxon>
        <taxon>Saprolegniales</taxon>
        <taxon>Verrucalvaceae</taxon>
        <taxon>Aphanomyces</taxon>
    </lineage>
</organism>
<keyword evidence="4" id="KW-1185">Reference proteome</keyword>